<feature type="region of interest" description="Disordered" evidence="2">
    <location>
        <begin position="203"/>
        <end position="238"/>
    </location>
</feature>
<keyword evidence="4" id="KW-1185">Reference proteome</keyword>
<comment type="similarity">
    <text evidence="1">Belongs to the PPR family. P subfamily.</text>
</comment>
<reference evidence="4" key="1">
    <citation type="submission" date="2024-07" db="EMBL/GenBank/DDBJ databases">
        <title>Two chromosome-level genome assemblies of Korean endemic species Abeliophyllum distichum and Forsythia ovata (Oleaceae).</title>
        <authorList>
            <person name="Jang H."/>
        </authorList>
    </citation>
    <scope>NUCLEOTIDE SEQUENCE [LARGE SCALE GENOMIC DNA]</scope>
</reference>
<proteinExistence type="inferred from homology"/>
<protein>
    <submittedName>
        <fullName evidence="3">Pentatricopeptide repeat-containing protein-like</fullName>
    </submittedName>
</protein>
<organism evidence="3 4">
    <name type="scientific">Forsythia ovata</name>
    <dbReference type="NCBI Taxonomy" id="205694"/>
    <lineage>
        <taxon>Eukaryota</taxon>
        <taxon>Viridiplantae</taxon>
        <taxon>Streptophyta</taxon>
        <taxon>Embryophyta</taxon>
        <taxon>Tracheophyta</taxon>
        <taxon>Spermatophyta</taxon>
        <taxon>Magnoliopsida</taxon>
        <taxon>eudicotyledons</taxon>
        <taxon>Gunneridae</taxon>
        <taxon>Pentapetalae</taxon>
        <taxon>asterids</taxon>
        <taxon>lamiids</taxon>
        <taxon>Lamiales</taxon>
        <taxon>Oleaceae</taxon>
        <taxon>Forsythieae</taxon>
        <taxon>Forsythia</taxon>
    </lineage>
</organism>
<feature type="compositionally biased region" description="Basic and acidic residues" evidence="2">
    <location>
        <begin position="273"/>
        <end position="288"/>
    </location>
</feature>
<evidence type="ECO:0000256" key="2">
    <source>
        <dbReference type="SAM" id="MobiDB-lite"/>
    </source>
</evidence>
<accession>A0ABD1WH93</accession>
<dbReference type="EMBL" id="JBFOLJ010000003">
    <property type="protein sequence ID" value="KAL2549057.1"/>
    <property type="molecule type" value="Genomic_DNA"/>
</dbReference>
<dbReference type="PANTHER" id="PTHR46598:SF2">
    <property type="entry name" value="OS01G0788900 PROTEIN"/>
    <property type="match status" value="1"/>
</dbReference>
<dbReference type="Proteomes" id="UP001604277">
    <property type="component" value="Unassembled WGS sequence"/>
</dbReference>
<sequence length="302" mass="33658">MSRHIFPSLAAAKYFSVLMIWNEVKMKVSIEGDKMFKLDISLGGFFDAVIQVVEKSQEKKIFVDKWRYKQAFMETHKKLKVSKLRKINFTKMGALIAFKNWAGHHNGRKIDRHCCAKRNKKGKRQQRSPALLVQRCALAGAADSAPTGAADSALSGADDSGQMAAPVSWRLASKGRRSAGIGPGHANFWADFWIHGREMEVPPTIPTGPEAPDMSGNQVPPVQSPHETESAAEGHGGGETTLKFHVMTSILQHIRNYNVEILIFESKSKISNENREFPYPDVSVRENKMAPIQSYHSGKDQQ</sequence>
<gene>
    <name evidence="3" type="ORF">Fot_10587</name>
</gene>
<feature type="region of interest" description="Disordered" evidence="2">
    <location>
        <begin position="273"/>
        <end position="302"/>
    </location>
</feature>
<comment type="caution">
    <text evidence="3">The sequence shown here is derived from an EMBL/GenBank/DDBJ whole genome shotgun (WGS) entry which is preliminary data.</text>
</comment>
<evidence type="ECO:0000256" key="1">
    <source>
        <dbReference type="ARBA" id="ARBA00007626"/>
    </source>
</evidence>
<name>A0ABD1WH93_9LAMI</name>
<dbReference type="PANTHER" id="PTHR46598">
    <property type="entry name" value="BNAC05G43320D PROTEIN"/>
    <property type="match status" value="1"/>
</dbReference>
<evidence type="ECO:0000313" key="3">
    <source>
        <dbReference type="EMBL" id="KAL2549057.1"/>
    </source>
</evidence>
<evidence type="ECO:0000313" key="4">
    <source>
        <dbReference type="Proteomes" id="UP001604277"/>
    </source>
</evidence>
<dbReference type="AlphaFoldDB" id="A0ABD1WH93"/>